<evidence type="ECO:0000256" key="22">
    <source>
        <dbReference type="SAM" id="MobiDB-lite"/>
    </source>
</evidence>
<dbReference type="GO" id="GO:0006542">
    <property type="term" value="P:glutamine biosynthetic process"/>
    <property type="evidence" value="ECO:0007669"/>
    <property type="project" value="InterPro"/>
</dbReference>
<comment type="similarity">
    <text evidence="20 21">Belongs to the glutamine synthetase family.</text>
</comment>
<dbReference type="InterPro" id="IPR011257">
    <property type="entry name" value="DNA_glycosylase"/>
</dbReference>
<evidence type="ECO:0000259" key="24">
    <source>
        <dbReference type="PROSITE" id="PS51987"/>
    </source>
</evidence>
<dbReference type="GO" id="GO:0000701">
    <property type="term" value="F:purine-specific mismatch base pair DNA N-glycosylase activity"/>
    <property type="evidence" value="ECO:0007669"/>
    <property type="project" value="UniProtKB-EC"/>
</dbReference>
<dbReference type="InterPro" id="IPR044298">
    <property type="entry name" value="MIG/MutY"/>
</dbReference>
<dbReference type="Pfam" id="PF00120">
    <property type="entry name" value="Gln-synt_C"/>
    <property type="match status" value="1"/>
</dbReference>
<evidence type="ECO:0000256" key="4">
    <source>
        <dbReference type="ARBA" id="ARBA00008343"/>
    </source>
</evidence>
<comment type="similarity">
    <text evidence="19">Belongs to the actin-binding proteins ADF family. Coactosin subfamily.</text>
</comment>
<dbReference type="InterPro" id="IPR008146">
    <property type="entry name" value="Gln_synth_cat_dom"/>
</dbReference>
<evidence type="ECO:0000256" key="7">
    <source>
        <dbReference type="ARBA" id="ARBA00022023"/>
    </source>
</evidence>
<feature type="compositionally biased region" description="Basic and acidic residues" evidence="22">
    <location>
        <begin position="1337"/>
        <end position="1349"/>
    </location>
</feature>
<keyword evidence="8" id="KW-0004">4Fe-4S</keyword>
<feature type="region of interest" description="Disordered" evidence="22">
    <location>
        <begin position="1625"/>
        <end position="1647"/>
    </location>
</feature>
<keyword evidence="14" id="KW-0411">Iron-sulfur</keyword>
<dbReference type="GO" id="GO:0003779">
    <property type="term" value="F:actin binding"/>
    <property type="evidence" value="ECO:0007669"/>
    <property type="project" value="UniProtKB-KW"/>
</dbReference>
<evidence type="ECO:0000256" key="14">
    <source>
        <dbReference type="ARBA" id="ARBA00023014"/>
    </source>
</evidence>
<dbReference type="InterPro" id="IPR006680">
    <property type="entry name" value="Amidohydro-rel"/>
</dbReference>
<dbReference type="SMART" id="SM01230">
    <property type="entry name" value="Gln-synt_C"/>
    <property type="match status" value="1"/>
</dbReference>
<sequence length="1814" mass="199848">MVASASERDEEALRRAVQCTPIIDNHAHPLLRRDAMGRRPLLSVATEAHGEALDASRTGLAHFRAVRQLADVLGCEATWEAVAAAVAGKREGQHDAWLRTCLAGIQCVLVDDGLDDGDAEPYHHFDRFTPCPARRIVRIEQLAVALVESACTSCPADGDADEAFRTFARRFDSALADALADPVVVGFKSVICYRTGLAIPPTPDADLASEAFREIFRRRHAPDAEPFARVDHAGLNEYLVHRLAAVVAAADVKKPIQFHTGLGDNDITLSSSSPSHLQPFIRRYPTVPVVLLHSGYPFVRETGYLATMYENVYADIGEVFPFLSRDGQRGVVRQMLELCPSTKMLWSTDGHWFPETYYLAVVQMREVLAAVLTEHLRAGDLSGRQAVRLVEDLLFHNANRLYGLRLQPRPTGLAVPVGRETSILCEMRRLQRSVRFLRVCWNDLTATTRMRSIPVRRVISMLESDEELSFGVTRGVLGMIQNDGRVPGVDAVGEWRLHPDFGSLREGPRANHATVMADFREEDGSPVLLCPRTLLRNTLALADAAKLSFTVGFEIEVVILRRTDRGYEALHGHGHAYSASRAMDHDVAVAVVESAVEQLEAAGIHVEMVHPEAATGQYEVVLPKAPPLEAVDNLLLARNVISCCATARGYRATLHPKPFPDGCGSASHLHMSMASPDGCPASLYESFYAGVLHHLRAVMAFTCSNLTSYERIRDRSWAGGTWVAWGTQNRETPLRKIKGGHWELKCMDGLANPYLAVSAVIAAGLDGVKSRMDMTWRDCTEEPSLLGDGERARLGITTTLPSSLEEALASLQMDTMLCSLLGEEIVERYVAIKRAEIALMQPMDYWTLGATSMVVRRHAACRSWLFRRVGPAHRQSTVERDETKQPRMNSTPTQHYTTQHNTTHLVVGIQRNGRAMARTTARTQTVQVDEARRRNGDDDDEMHAAEERDRDFEPAASPRPTKRRKAAKSSAKNQARDHHPWLSDEHGQETETRRDACVPPLRRHSIDYHRPLLLSKHQGFQGRRSLLSWFDSVSSTRAMPWRKPWVNPSLYADADLLRRTLEKRAYEVWISEIMLQQTRVAVVIDYWNRWMARWPTIRDLARADADDVLATWRGLGYYSRATRIHEAARLVVDDDELRGLLPSTAAALEARVPGVGRYTGGAISSIVFGRPEPMVDGNVLRVLSRQLGIHGNIKTDKKVVDAIWAAADALVKAAAADDELEPPNDRPGRWGQALMELGSTVCTPRPNCSACPVTATCRAHAEGLASANEQGRTTVDIEDLCALCEPFEEADGAEDVGIARAPPPSSKPATARTRASSRQTTLADFAYKLPSRAPRAPRPEAADDAAHEVAARHAQRFPVKATKKAVRSEETVVCVIRRPDGRYLIQRRPEKGLLANLWEFPSRVLDDAAEATAERRVELAKEHASRLLPAKVEHVGALGSVPWLFSHLRLTMHVHLLLLDAEDEDDASVDVAREETGRPVRWSDGVDDESMGTGMRKCWALVKDHGTSRGAAGRVDGFPTVIMVQAPSRQSRGLWEEQTPSRQHRPVGDGRNIELAARRQPPRHEQVPFSMYHLLAVGWSVLALGHPRREVVEARGLIAAPPSPPKHLRPYLVLDGAALFASAGTSSHAPTECSPPPTRRTCRSAAATTQTPAVADVLGRLLGRVATMSGLDAPAIAAAYDAVRNDKDETTDWLLISYAAATGNELTLSQTGTGGLAALAAALDDSQVQYGYVRVEYANDAESKRVKFVLVVWIGERTKVMRKARVSVESGDVKRVLGHHSIAITASDRSELSEKGVVARLRSVGGADYNGGRG</sequence>
<dbReference type="Pfam" id="PF00241">
    <property type="entry name" value="Cofilin_ADF"/>
    <property type="match status" value="1"/>
</dbReference>
<comment type="cofactor">
    <cofactor evidence="2">
        <name>[4Fe-4S] cluster</name>
        <dbReference type="ChEBI" id="CHEBI:49883"/>
    </cofactor>
</comment>
<feature type="compositionally biased region" description="Basic and acidic residues" evidence="22">
    <location>
        <begin position="929"/>
        <end position="953"/>
    </location>
</feature>
<dbReference type="Gene3D" id="3.10.20.70">
    <property type="entry name" value="Glutamine synthetase, N-terminal domain"/>
    <property type="match status" value="1"/>
</dbReference>
<accession>A0A151GGZ3</accession>
<evidence type="ECO:0000256" key="20">
    <source>
        <dbReference type="PROSITE-ProRule" id="PRU01331"/>
    </source>
</evidence>
<dbReference type="InterPro" id="IPR029119">
    <property type="entry name" value="MutY_C"/>
</dbReference>
<evidence type="ECO:0000256" key="18">
    <source>
        <dbReference type="ARBA" id="ARBA00023295"/>
    </source>
</evidence>
<dbReference type="GO" id="GO:0006298">
    <property type="term" value="P:mismatch repair"/>
    <property type="evidence" value="ECO:0007669"/>
    <property type="project" value="TreeGrafter"/>
</dbReference>
<dbReference type="EC" id="3.2.2.31" evidence="5"/>
<comment type="catalytic activity">
    <reaction evidence="1">
        <text>Hydrolyzes free adenine bases from 7,8-dihydro-8-oxoguanine:adenine mismatched double-stranded DNA, leaving an apurinic site.</text>
        <dbReference type="EC" id="3.2.2.31"/>
    </reaction>
</comment>
<dbReference type="GO" id="GO:0032357">
    <property type="term" value="F:oxidized purine DNA binding"/>
    <property type="evidence" value="ECO:0007669"/>
    <property type="project" value="TreeGrafter"/>
</dbReference>
<evidence type="ECO:0000259" key="23">
    <source>
        <dbReference type="PROSITE" id="PS51263"/>
    </source>
</evidence>
<organism evidence="25 26">
    <name type="scientific">Drechmeria coniospora</name>
    <name type="common">Nematophagous fungus</name>
    <name type="synonym">Meria coniospora</name>
    <dbReference type="NCBI Taxonomy" id="98403"/>
    <lineage>
        <taxon>Eukaryota</taxon>
        <taxon>Fungi</taxon>
        <taxon>Dikarya</taxon>
        <taxon>Ascomycota</taxon>
        <taxon>Pezizomycotina</taxon>
        <taxon>Sordariomycetes</taxon>
        <taxon>Hypocreomycetidae</taxon>
        <taxon>Hypocreales</taxon>
        <taxon>Ophiocordycipitaceae</taxon>
        <taxon>Drechmeria</taxon>
    </lineage>
</organism>
<dbReference type="FunFam" id="3.40.20.10:FF:000018">
    <property type="entry name" value="Coactosin-like 1"/>
    <property type="match status" value="1"/>
</dbReference>
<protein>
    <recommendedName>
        <fullName evidence="7">Adenine DNA glycosylase</fullName>
        <ecNumber evidence="5">3.2.2.31</ecNumber>
    </recommendedName>
    <alternativeName>
        <fullName evidence="6">Glutamine synthetase</fullName>
    </alternativeName>
</protein>
<dbReference type="InterPro" id="IPR029006">
    <property type="entry name" value="ADF-H/Gelsolin-like_dom_sf"/>
</dbReference>
<feature type="region of interest" description="Disordered" evidence="22">
    <location>
        <begin position="1529"/>
        <end position="1548"/>
    </location>
</feature>
<dbReference type="CDD" id="cd11282">
    <property type="entry name" value="ADF_coactosin_like"/>
    <property type="match status" value="1"/>
</dbReference>
<dbReference type="GO" id="GO:0046872">
    <property type="term" value="F:metal ion binding"/>
    <property type="evidence" value="ECO:0007669"/>
    <property type="project" value="UniProtKB-KW"/>
</dbReference>
<evidence type="ECO:0000313" key="26">
    <source>
        <dbReference type="Proteomes" id="UP000076580"/>
    </source>
</evidence>
<evidence type="ECO:0000256" key="10">
    <source>
        <dbReference type="ARBA" id="ARBA00022723"/>
    </source>
</evidence>
<evidence type="ECO:0000256" key="11">
    <source>
        <dbReference type="ARBA" id="ARBA00022763"/>
    </source>
</evidence>
<dbReference type="SMART" id="SM00102">
    <property type="entry name" value="ADF"/>
    <property type="match status" value="1"/>
</dbReference>
<evidence type="ECO:0000256" key="16">
    <source>
        <dbReference type="ARBA" id="ARBA00023204"/>
    </source>
</evidence>
<name>A0A151GGZ3_DRECN</name>
<evidence type="ECO:0000256" key="15">
    <source>
        <dbReference type="ARBA" id="ARBA00023203"/>
    </source>
</evidence>
<dbReference type="Pfam" id="PF14815">
    <property type="entry name" value="NUDIX_4"/>
    <property type="match status" value="1"/>
</dbReference>
<dbReference type="Gene3D" id="1.10.1670.10">
    <property type="entry name" value="Helix-hairpin-Helix base-excision DNA repair enzymes (C-terminal)"/>
    <property type="match status" value="1"/>
</dbReference>
<keyword evidence="16" id="KW-0234">DNA repair</keyword>
<dbReference type="InterPro" id="IPR015797">
    <property type="entry name" value="NUDIX_hydrolase-like_dom_sf"/>
</dbReference>
<evidence type="ECO:0000256" key="6">
    <source>
        <dbReference type="ARBA" id="ARBA00021364"/>
    </source>
</evidence>
<dbReference type="RefSeq" id="XP_040655688.1">
    <property type="nucleotide sequence ID" value="XM_040800655.1"/>
</dbReference>
<dbReference type="Proteomes" id="UP000076580">
    <property type="component" value="Chromosome 02"/>
</dbReference>
<dbReference type="Gene3D" id="3.30.590.10">
    <property type="entry name" value="Glutamine synthetase/guanido kinase, catalytic domain"/>
    <property type="match status" value="1"/>
</dbReference>
<dbReference type="GO" id="GO:0006285">
    <property type="term" value="P:base-excision repair, AP site formation"/>
    <property type="evidence" value="ECO:0007669"/>
    <property type="project" value="UniProtKB-ARBA"/>
</dbReference>
<dbReference type="InterPro" id="IPR032466">
    <property type="entry name" value="Metal_Hydrolase"/>
</dbReference>
<feature type="region of interest" description="Disordered" evidence="22">
    <location>
        <begin position="915"/>
        <end position="998"/>
    </location>
</feature>
<dbReference type="PANTHER" id="PTHR42944">
    <property type="entry name" value="ADENINE DNA GLYCOSYLASE"/>
    <property type="match status" value="1"/>
</dbReference>
<dbReference type="Gene3D" id="1.10.340.30">
    <property type="entry name" value="Hypothetical protein, domain 2"/>
    <property type="match status" value="1"/>
</dbReference>
<dbReference type="Pfam" id="PF04909">
    <property type="entry name" value="Amidohydro_2"/>
    <property type="match status" value="1"/>
</dbReference>
<evidence type="ECO:0000256" key="1">
    <source>
        <dbReference type="ARBA" id="ARBA00000843"/>
    </source>
</evidence>
<feature type="domain" description="GS catalytic" evidence="24">
    <location>
        <begin position="531"/>
        <end position="901"/>
    </location>
</feature>
<dbReference type="GO" id="GO:0005634">
    <property type="term" value="C:nucleus"/>
    <property type="evidence" value="ECO:0007669"/>
    <property type="project" value="TreeGrafter"/>
</dbReference>
<feature type="region of interest" description="Disordered" evidence="22">
    <location>
        <begin position="872"/>
        <end position="898"/>
    </location>
</feature>
<reference evidence="25 26" key="1">
    <citation type="journal article" date="2016" name="Sci. Rep.">
        <title>Insights into Adaptations to a Near-Obligate Nematode Endoparasitic Lifestyle from the Finished Genome of Drechmeria coniospora.</title>
        <authorList>
            <person name="Zhang L."/>
            <person name="Zhou Z."/>
            <person name="Guo Q."/>
            <person name="Fokkens L."/>
            <person name="Miskei M."/>
            <person name="Pocsi I."/>
            <person name="Zhang W."/>
            <person name="Chen M."/>
            <person name="Wang L."/>
            <person name="Sun Y."/>
            <person name="Donzelli B.G."/>
            <person name="Gibson D.M."/>
            <person name="Nelson D.R."/>
            <person name="Luo J.G."/>
            <person name="Rep M."/>
            <person name="Liu H."/>
            <person name="Yang S."/>
            <person name="Wang J."/>
            <person name="Krasnoff S.B."/>
            <person name="Xu Y."/>
            <person name="Molnar I."/>
            <person name="Lin M."/>
        </authorList>
    </citation>
    <scope>NUCLEOTIDE SEQUENCE [LARGE SCALE GENOMIC DNA]</scope>
    <source>
        <strain evidence="25 26">ARSEF 6962</strain>
    </source>
</reference>
<keyword evidence="10" id="KW-0479">Metal-binding</keyword>
<feature type="compositionally biased region" description="Basic and acidic residues" evidence="22">
    <location>
        <begin position="876"/>
        <end position="885"/>
    </location>
</feature>
<dbReference type="CDD" id="cd03431">
    <property type="entry name" value="NUDIX_DNA_Glycosylase_C-MutY"/>
    <property type="match status" value="1"/>
</dbReference>
<dbReference type="GeneID" id="63715977"/>
<evidence type="ECO:0000256" key="5">
    <source>
        <dbReference type="ARBA" id="ARBA00012045"/>
    </source>
</evidence>
<dbReference type="GO" id="GO:0005856">
    <property type="term" value="C:cytoskeleton"/>
    <property type="evidence" value="ECO:0007669"/>
    <property type="project" value="UniProtKB-SubCell"/>
</dbReference>
<evidence type="ECO:0000256" key="13">
    <source>
        <dbReference type="ARBA" id="ARBA00023004"/>
    </source>
</evidence>
<evidence type="ECO:0000256" key="3">
    <source>
        <dbReference type="ARBA" id="ARBA00004245"/>
    </source>
</evidence>
<dbReference type="PROSITE" id="PS51263">
    <property type="entry name" value="ADF_H"/>
    <property type="match status" value="1"/>
</dbReference>
<dbReference type="GO" id="GO:0051539">
    <property type="term" value="F:4 iron, 4 sulfur cluster binding"/>
    <property type="evidence" value="ECO:0007669"/>
    <property type="project" value="UniProtKB-KW"/>
</dbReference>
<dbReference type="InterPro" id="IPR036651">
    <property type="entry name" value="Gln_synt_N_sf"/>
</dbReference>
<feature type="compositionally biased region" description="Low complexity" evidence="22">
    <location>
        <begin position="917"/>
        <end position="928"/>
    </location>
</feature>
<dbReference type="InterPro" id="IPR002108">
    <property type="entry name" value="ADF-H"/>
</dbReference>
<keyword evidence="12" id="KW-0378">Hydrolase</keyword>
<dbReference type="Pfam" id="PF00730">
    <property type="entry name" value="HhH-GPD"/>
    <property type="match status" value="1"/>
</dbReference>
<dbReference type="InterPro" id="IPR014746">
    <property type="entry name" value="Gln_synth/guanido_kin_cat_dom"/>
</dbReference>
<comment type="similarity">
    <text evidence="4">Belongs to the Nth/MutY family.</text>
</comment>
<dbReference type="SUPFAM" id="SSF55753">
    <property type="entry name" value="Actin depolymerizing proteins"/>
    <property type="match status" value="1"/>
</dbReference>
<dbReference type="InterPro" id="IPR003265">
    <property type="entry name" value="HhH-GPD_domain"/>
</dbReference>
<dbReference type="Gene3D" id="3.90.79.10">
    <property type="entry name" value="Nucleoside Triphosphate Pyrophosphohydrolase"/>
    <property type="match status" value="1"/>
</dbReference>
<evidence type="ECO:0000256" key="2">
    <source>
        <dbReference type="ARBA" id="ARBA00001966"/>
    </source>
</evidence>
<evidence type="ECO:0000313" key="25">
    <source>
        <dbReference type="EMBL" id="KYK56336.1"/>
    </source>
</evidence>
<gene>
    <name evidence="25" type="ORF">DCS_03334</name>
</gene>
<comment type="caution">
    <text evidence="25">The sequence shown here is derived from an EMBL/GenBank/DDBJ whole genome shotgun (WGS) entry which is preliminary data.</text>
</comment>
<dbReference type="InterPro" id="IPR023170">
    <property type="entry name" value="HhH_base_excis_C"/>
</dbReference>
<keyword evidence="15" id="KW-0009">Actin-binding</keyword>
<keyword evidence="9" id="KW-0963">Cytoplasm</keyword>
<evidence type="ECO:0000256" key="8">
    <source>
        <dbReference type="ARBA" id="ARBA00022485"/>
    </source>
</evidence>
<dbReference type="FunFam" id="1.10.340.30:FF:000002">
    <property type="entry name" value="Adenine DNA glycosylase"/>
    <property type="match status" value="1"/>
</dbReference>
<evidence type="ECO:0000256" key="21">
    <source>
        <dbReference type="RuleBase" id="RU000384"/>
    </source>
</evidence>
<evidence type="ECO:0000256" key="17">
    <source>
        <dbReference type="ARBA" id="ARBA00023212"/>
    </source>
</evidence>
<keyword evidence="11" id="KW-0227">DNA damage</keyword>
<evidence type="ECO:0000256" key="9">
    <source>
        <dbReference type="ARBA" id="ARBA00022490"/>
    </source>
</evidence>
<dbReference type="Gene3D" id="3.40.20.10">
    <property type="entry name" value="Severin"/>
    <property type="match status" value="1"/>
</dbReference>
<dbReference type="EMBL" id="LAYC01000002">
    <property type="protein sequence ID" value="KYK56336.1"/>
    <property type="molecule type" value="Genomic_DNA"/>
</dbReference>
<dbReference type="SMART" id="SM00478">
    <property type="entry name" value="ENDO3c"/>
    <property type="match status" value="1"/>
</dbReference>
<dbReference type="SUPFAM" id="SSF48150">
    <property type="entry name" value="DNA-glycosylase"/>
    <property type="match status" value="1"/>
</dbReference>
<dbReference type="PROSITE" id="PS51987">
    <property type="entry name" value="GS_CATALYTIC"/>
    <property type="match status" value="1"/>
</dbReference>
<proteinExistence type="inferred from homology"/>
<dbReference type="PANTHER" id="PTHR42944:SF1">
    <property type="entry name" value="ADENINE DNA GLYCOSYLASE"/>
    <property type="match status" value="1"/>
</dbReference>
<dbReference type="SUPFAM" id="SSF55811">
    <property type="entry name" value="Nudix"/>
    <property type="match status" value="1"/>
</dbReference>
<keyword evidence="17" id="KW-0206">Cytoskeleton</keyword>
<dbReference type="GO" id="GO:0035485">
    <property type="term" value="F:adenine/guanine mispair binding"/>
    <property type="evidence" value="ECO:0007669"/>
    <property type="project" value="TreeGrafter"/>
</dbReference>
<dbReference type="GO" id="GO:0034039">
    <property type="term" value="F:8-oxo-7,8-dihydroguanine DNA N-glycosylase activity"/>
    <property type="evidence" value="ECO:0007669"/>
    <property type="project" value="TreeGrafter"/>
</dbReference>
<dbReference type="CDD" id="cd00056">
    <property type="entry name" value="ENDO3c"/>
    <property type="match status" value="1"/>
</dbReference>
<dbReference type="InParanoid" id="A0A151GGZ3"/>
<comment type="subcellular location">
    <subcellularLocation>
        <location evidence="3">Cytoplasm</location>
        <location evidence="3">Cytoskeleton</location>
    </subcellularLocation>
</comment>
<keyword evidence="13" id="KW-0408">Iron</keyword>
<dbReference type="GO" id="GO:0004356">
    <property type="term" value="F:glutamine synthetase activity"/>
    <property type="evidence" value="ECO:0007669"/>
    <property type="project" value="InterPro"/>
</dbReference>
<feature type="domain" description="ADF-H" evidence="23">
    <location>
        <begin position="1668"/>
        <end position="1802"/>
    </location>
</feature>
<dbReference type="SUPFAM" id="SSF55931">
    <property type="entry name" value="Glutamine synthetase/guanido kinase"/>
    <property type="match status" value="1"/>
</dbReference>
<dbReference type="SUPFAM" id="SSF51556">
    <property type="entry name" value="Metallo-dependent hydrolases"/>
    <property type="match status" value="1"/>
</dbReference>
<evidence type="ECO:0000256" key="12">
    <source>
        <dbReference type="ARBA" id="ARBA00022801"/>
    </source>
</evidence>
<evidence type="ECO:0000256" key="19">
    <source>
        <dbReference type="ARBA" id="ARBA00038052"/>
    </source>
</evidence>
<dbReference type="Gene3D" id="3.20.20.140">
    <property type="entry name" value="Metal-dependent hydrolases"/>
    <property type="match status" value="1"/>
</dbReference>
<feature type="region of interest" description="Disordered" evidence="22">
    <location>
        <begin position="1294"/>
        <end position="1349"/>
    </location>
</feature>
<dbReference type="STRING" id="98403.A0A151GGZ3"/>
<keyword evidence="26" id="KW-1185">Reference proteome</keyword>
<keyword evidence="18" id="KW-0326">Glycosidase</keyword>
<feature type="compositionally biased region" description="Basic and acidic residues" evidence="22">
    <location>
        <begin position="974"/>
        <end position="996"/>
    </location>
</feature>
<feature type="compositionally biased region" description="Low complexity" evidence="22">
    <location>
        <begin position="1307"/>
        <end position="1323"/>
    </location>
</feature>